<comment type="similarity">
    <text evidence="1">Belongs to the peptidase C1 family.</text>
</comment>
<proteinExistence type="inferred from homology"/>
<feature type="domain" description="Peptidase C1A papain C-terminal" evidence="2">
    <location>
        <begin position="29"/>
        <end position="239"/>
    </location>
</feature>
<dbReference type="InterPro" id="IPR013128">
    <property type="entry name" value="Peptidase_C1A"/>
</dbReference>
<accession>A0ABU1NUU7</accession>
<dbReference type="InterPro" id="IPR000668">
    <property type="entry name" value="Peptidase_C1A_C"/>
</dbReference>
<dbReference type="InterPro" id="IPR038765">
    <property type="entry name" value="Papain-like_cys_pep_sf"/>
</dbReference>
<evidence type="ECO:0000313" key="4">
    <source>
        <dbReference type="Proteomes" id="UP001267290"/>
    </source>
</evidence>
<dbReference type="GO" id="GO:0006508">
    <property type="term" value="P:proteolysis"/>
    <property type="evidence" value="ECO:0007669"/>
    <property type="project" value="UniProtKB-KW"/>
</dbReference>
<comment type="caution">
    <text evidence="3">The sequence shown here is derived from an EMBL/GenBank/DDBJ whole genome shotgun (WGS) entry which is preliminary data.</text>
</comment>
<evidence type="ECO:0000259" key="2">
    <source>
        <dbReference type="SMART" id="SM00645"/>
    </source>
</evidence>
<dbReference type="GO" id="GO:0008233">
    <property type="term" value="F:peptidase activity"/>
    <property type="evidence" value="ECO:0007669"/>
    <property type="project" value="UniProtKB-KW"/>
</dbReference>
<sequence length="252" mass="28957">MRKYTVKRDPRDFRDFTYRSVNYIRESQLPRQIDLRSKLSPIVNQGSLGSCTSNAIVSGLREFWLRNEEDNSTRLSRLFHYWHERELENTINQDAGATIRDGFKVLHKTGVCPEAAWPYKIANFRNTPNHEAESLARYYRIDGYHRLHDLASLKAALADGSPVVFGIWLYASFESKKASLTGKIPYPDRKKEQLLGGHALLAVGYKDDKKAGQGVIIARNSWGTAWGDGGYCYLPYSFFKNKKLTFDYWTGK</sequence>
<keyword evidence="3" id="KW-0378">Hydrolase</keyword>
<dbReference type="EMBL" id="JAVDSB010000003">
    <property type="protein sequence ID" value="MDR6551246.1"/>
    <property type="molecule type" value="Genomic_DNA"/>
</dbReference>
<keyword evidence="4" id="KW-1185">Reference proteome</keyword>
<name>A0ABU1NUU7_9BACL</name>
<gene>
    <name evidence="3" type="ORF">J2736_002433</name>
</gene>
<organism evidence="3 4">
    <name type="scientific">Paenibacillus qinlingensis</name>
    <dbReference type="NCBI Taxonomy" id="1837343"/>
    <lineage>
        <taxon>Bacteria</taxon>
        <taxon>Bacillati</taxon>
        <taxon>Bacillota</taxon>
        <taxon>Bacilli</taxon>
        <taxon>Bacillales</taxon>
        <taxon>Paenibacillaceae</taxon>
        <taxon>Paenibacillus</taxon>
    </lineage>
</organism>
<protein>
    <submittedName>
        <fullName evidence="3">C1A family cysteine protease</fullName>
    </submittedName>
</protein>
<dbReference type="Pfam" id="PF00112">
    <property type="entry name" value="Peptidase_C1"/>
    <property type="match status" value="1"/>
</dbReference>
<reference evidence="3 4" key="1">
    <citation type="submission" date="2023-07" db="EMBL/GenBank/DDBJ databases">
        <title>Sorghum-associated microbial communities from plants grown in Nebraska, USA.</title>
        <authorList>
            <person name="Schachtman D."/>
        </authorList>
    </citation>
    <scope>NUCLEOTIDE SEQUENCE [LARGE SCALE GENOMIC DNA]</scope>
    <source>
        <strain evidence="3 4">CC258</strain>
    </source>
</reference>
<keyword evidence="3" id="KW-0645">Protease</keyword>
<dbReference type="PANTHER" id="PTHR12411">
    <property type="entry name" value="CYSTEINE PROTEASE FAMILY C1-RELATED"/>
    <property type="match status" value="1"/>
</dbReference>
<dbReference type="SMART" id="SM00645">
    <property type="entry name" value="Pept_C1"/>
    <property type="match status" value="1"/>
</dbReference>
<dbReference type="CDD" id="cd02619">
    <property type="entry name" value="Peptidase_C1"/>
    <property type="match status" value="1"/>
</dbReference>
<dbReference type="SUPFAM" id="SSF54001">
    <property type="entry name" value="Cysteine proteinases"/>
    <property type="match status" value="1"/>
</dbReference>
<evidence type="ECO:0000256" key="1">
    <source>
        <dbReference type="ARBA" id="ARBA00008455"/>
    </source>
</evidence>
<dbReference type="RefSeq" id="WP_310226796.1">
    <property type="nucleotide sequence ID" value="NZ_JAVDSB010000003.1"/>
</dbReference>
<dbReference type="Proteomes" id="UP001267290">
    <property type="component" value="Unassembled WGS sequence"/>
</dbReference>
<evidence type="ECO:0000313" key="3">
    <source>
        <dbReference type="EMBL" id="MDR6551246.1"/>
    </source>
</evidence>
<dbReference type="Gene3D" id="3.90.70.10">
    <property type="entry name" value="Cysteine proteinases"/>
    <property type="match status" value="1"/>
</dbReference>